<dbReference type="RefSeq" id="WP_168081381.1">
    <property type="nucleotide sequence ID" value="NZ_JAAVJI010000001.1"/>
</dbReference>
<dbReference type="InterPro" id="IPR009057">
    <property type="entry name" value="Homeodomain-like_sf"/>
</dbReference>
<organism evidence="4 5">
    <name type="scientific">Pseudomonas quercus</name>
    <dbReference type="NCBI Taxonomy" id="2722792"/>
    <lineage>
        <taxon>Bacteria</taxon>
        <taxon>Pseudomonadati</taxon>
        <taxon>Pseudomonadota</taxon>
        <taxon>Gammaproteobacteria</taxon>
        <taxon>Pseudomonadales</taxon>
        <taxon>Pseudomonadaceae</taxon>
        <taxon>Pseudomonas</taxon>
    </lineage>
</organism>
<dbReference type="InterPro" id="IPR002818">
    <property type="entry name" value="DJ-1/PfpI"/>
</dbReference>
<proteinExistence type="predicted"/>
<dbReference type="Pfam" id="PF12833">
    <property type="entry name" value="HTH_18"/>
    <property type="match status" value="1"/>
</dbReference>
<dbReference type="InterPro" id="IPR052158">
    <property type="entry name" value="INH-QAR"/>
</dbReference>
<dbReference type="Proteomes" id="UP000746535">
    <property type="component" value="Unassembled WGS sequence"/>
</dbReference>
<dbReference type="InterPro" id="IPR029062">
    <property type="entry name" value="Class_I_gatase-like"/>
</dbReference>
<keyword evidence="5" id="KW-1185">Reference proteome</keyword>
<keyword evidence="1" id="KW-0805">Transcription regulation</keyword>
<reference evidence="4 5" key="1">
    <citation type="submission" date="2020-03" db="EMBL/GenBank/DDBJ databases">
        <authorList>
            <person name="Wang L."/>
            <person name="He N."/>
            <person name="Li Y."/>
            <person name="Fang Y."/>
            <person name="Zhang F."/>
        </authorList>
    </citation>
    <scope>NUCLEOTIDE SEQUENCE [LARGE SCALE GENOMIC DNA]</scope>
    <source>
        <strain evidence="5">hsmgli-8</strain>
    </source>
</reference>
<gene>
    <name evidence="4" type="ORF">HBH25_03190</name>
</gene>
<accession>A0ABX0Y997</accession>
<name>A0ABX0Y997_9PSED</name>
<feature type="domain" description="HTH araC/xylS-type" evidence="3">
    <location>
        <begin position="224"/>
        <end position="320"/>
    </location>
</feature>
<evidence type="ECO:0000256" key="1">
    <source>
        <dbReference type="ARBA" id="ARBA00023015"/>
    </source>
</evidence>
<sequence>MSIPVLFVLLPNVLMLDLAGPAEVLRLASQAADGPVFDLQYVCPVPEVRTSIGLPLSNLAPLPETLAPDTMVVLLGASAACDSGLRHEAEQADAAVIAWLQRTVAPAGVRLTCICAGAMNAARAGLLNGRQCTTHHSLCDTLQRLAPNAKVLEDRLYVIDGPVSTSAGITAGIDLMLQVLTTYAGPQLACAVARNMVVYLRRAGADPQLSPWLSGRNHLHPALHRVQDALAAHPADDWSLERMATLACTSSRHLARLFQTYTGASALDHLHRLRVALAKQLITHSSQGLETIAQQAGFGSARQLRRVWARYDPVPPSGYR</sequence>
<dbReference type="Gene3D" id="1.10.10.60">
    <property type="entry name" value="Homeodomain-like"/>
    <property type="match status" value="1"/>
</dbReference>
<dbReference type="SUPFAM" id="SSF46689">
    <property type="entry name" value="Homeodomain-like"/>
    <property type="match status" value="2"/>
</dbReference>
<evidence type="ECO:0000256" key="2">
    <source>
        <dbReference type="ARBA" id="ARBA00023163"/>
    </source>
</evidence>
<keyword evidence="2" id="KW-0804">Transcription</keyword>
<dbReference type="Gene3D" id="3.40.50.880">
    <property type="match status" value="1"/>
</dbReference>
<dbReference type="CDD" id="cd03137">
    <property type="entry name" value="GATase1_AraC_1"/>
    <property type="match status" value="1"/>
</dbReference>
<evidence type="ECO:0000313" key="4">
    <source>
        <dbReference type="EMBL" id="NJO99869.1"/>
    </source>
</evidence>
<dbReference type="EMBL" id="JAAVJI010000001">
    <property type="protein sequence ID" value="NJO99869.1"/>
    <property type="molecule type" value="Genomic_DNA"/>
</dbReference>
<dbReference type="SUPFAM" id="SSF52317">
    <property type="entry name" value="Class I glutamine amidotransferase-like"/>
    <property type="match status" value="1"/>
</dbReference>
<dbReference type="PROSITE" id="PS01124">
    <property type="entry name" value="HTH_ARAC_FAMILY_2"/>
    <property type="match status" value="1"/>
</dbReference>
<dbReference type="SMART" id="SM00342">
    <property type="entry name" value="HTH_ARAC"/>
    <property type="match status" value="1"/>
</dbReference>
<dbReference type="PANTHER" id="PTHR43130">
    <property type="entry name" value="ARAC-FAMILY TRANSCRIPTIONAL REGULATOR"/>
    <property type="match status" value="1"/>
</dbReference>
<comment type="caution">
    <text evidence="4">The sequence shown here is derived from an EMBL/GenBank/DDBJ whole genome shotgun (WGS) entry which is preliminary data.</text>
</comment>
<evidence type="ECO:0000259" key="3">
    <source>
        <dbReference type="PROSITE" id="PS01124"/>
    </source>
</evidence>
<dbReference type="Pfam" id="PF01965">
    <property type="entry name" value="DJ-1_PfpI"/>
    <property type="match status" value="1"/>
</dbReference>
<evidence type="ECO:0000313" key="5">
    <source>
        <dbReference type="Proteomes" id="UP000746535"/>
    </source>
</evidence>
<protein>
    <submittedName>
        <fullName evidence="4">Helix-turn-helix domain-containing protein</fullName>
    </submittedName>
</protein>
<dbReference type="InterPro" id="IPR018060">
    <property type="entry name" value="HTH_AraC"/>
</dbReference>
<dbReference type="PANTHER" id="PTHR43130:SF3">
    <property type="entry name" value="HTH-TYPE TRANSCRIPTIONAL REGULATOR RV1931C"/>
    <property type="match status" value="1"/>
</dbReference>